<name>A0A842HZJ4_9SPHN</name>
<reference evidence="2 3" key="1">
    <citation type="submission" date="2020-08" db="EMBL/GenBank/DDBJ databases">
        <title>Draft genome sequence of Parasphingopyxis sp. GrpM-11.</title>
        <authorList>
            <person name="Oh J."/>
            <person name="Roh D.-H."/>
        </authorList>
    </citation>
    <scope>NUCLEOTIDE SEQUENCE [LARGE SCALE GENOMIC DNA]</scope>
    <source>
        <strain evidence="2 3">GrpM-11</strain>
    </source>
</reference>
<gene>
    <name evidence="2" type="ORF">H6P80_09440</name>
</gene>
<evidence type="ECO:0000313" key="2">
    <source>
        <dbReference type="EMBL" id="MBC2777843.1"/>
    </source>
</evidence>
<dbReference type="RefSeq" id="WP_185801153.1">
    <property type="nucleotide sequence ID" value="NZ_JACJVJ010000002.1"/>
</dbReference>
<dbReference type="InterPro" id="IPR002491">
    <property type="entry name" value="ABC_transptr_periplasmic_BD"/>
</dbReference>
<feature type="domain" description="Fe/B12 periplasmic-binding" evidence="1">
    <location>
        <begin position="15"/>
        <end position="140"/>
    </location>
</feature>
<accession>A0A842HZJ4</accession>
<evidence type="ECO:0000313" key="3">
    <source>
        <dbReference type="Proteomes" id="UP000564378"/>
    </source>
</evidence>
<dbReference type="AlphaFoldDB" id="A0A842HZJ4"/>
<dbReference type="SUPFAM" id="SSF53807">
    <property type="entry name" value="Helical backbone' metal receptor"/>
    <property type="match status" value="1"/>
</dbReference>
<organism evidence="2 3">
    <name type="scientific">Parasphingopyxis marina</name>
    <dbReference type="NCBI Taxonomy" id="2761622"/>
    <lineage>
        <taxon>Bacteria</taxon>
        <taxon>Pseudomonadati</taxon>
        <taxon>Pseudomonadota</taxon>
        <taxon>Alphaproteobacteria</taxon>
        <taxon>Sphingomonadales</taxon>
        <taxon>Sphingomonadaceae</taxon>
        <taxon>Parasphingopyxis</taxon>
    </lineage>
</organism>
<sequence>MTAVAADDAAAPRRVVSLNMCTDELVLLLAAPEQVVSVTHLARSPHEFAFWRTARRYPANDSSVASVAGLRPDLIVTMGGLARDRERLARRLGADLLVLPFPASLDDIERSVTTLADRLGRRERGRHFVAALHRLRSAKPDAAIPALFLSGGGETHYPGSLGAQWLELAGVTAPDDLGGRVPAERVLVAPPSVVIRSDYRRAQTSRGHFWPGYRFIENAHRTRTIWTDGRRWTCGGPALMPEIVRIREALAL</sequence>
<dbReference type="Proteomes" id="UP000564378">
    <property type="component" value="Unassembled WGS sequence"/>
</dbReference>
<dbReference type="Pfam" id="PF01497">
    <property type="entry name" value="Peripla_BP_2"/>
    <property type="match status" value="1"/>
</dbReference>
<proteinExistence type="predicted"/>
<comment type="caution">
    <text evidence="2">The sequence shown here is derived from an EMBL/GenBank/DDBJ whole genome shotgun (WGS) entry which is preliminary data.</text>
</comment>
<protein>
    <submittedName>
        <fullName evidence="2">ABC transporter substrate-binding protein</fullName>
    </submittedName>
</protein>
<evidence type="ECO:0000259" key="1">
    <source>
        <dbReference type="Pfam" id="PF01497"/>
    </source>
</evidence>
<dbReference type="EMBL" id="JACJVJ010000002">
    <property type="protein sequence ID" value="MBC2777843.1"/>
    <property type="molecule type" value="Genomic_DNA"/>
</dbReference>
<dbReference type="Gene3D" id="3.40.50.1980">
    <property type="entry name" value="Nitrogenase molybdenum iron protein domain"/>
    <property type="match status" value="1"/>
</dbReference>
<keyword evidence="3" id="KW-1185">Reference proteome</keyword>